<organism evidence="1 2">
    <name type="scientific">Steinernema glaseri</name>
    <dbReference type="NCBI Taxonomy" id="37863"/>
    <lineage>
        <taxon>Eukaryota</taxon>
        <taxon>Metazoa</taxon>
        <taxon>Ecdysozoa</taxon>
        <taxon>Nematoda</taxon>
        <taxon>Chromadorea</taxon>
        <taxon>Rhabditida</taxon>
        <taxon>Tylenchina</taxon>
        <taxon>Panagrolaimomorpha</taxon>
        <taxon>Strongyloidoidea</taxon>
        <taxon>Steinernematidae</taxon>
        <taxon>Steinernema</taxon>
    </lineage>
</organism>
<accession>A0A1I7ZNM5</accession>
<name>A0A1I7ZNM5_9BILA</name>
<sequence length="84" mass="8947">MRSVAGRVHAAHETRSAFFVFDGHGCLERRVAGTALQASVSDSIGSTYMFAYINVSKAMHKNQCLTGRGSARTSLPSLGSSKGR</sequence>
<proteinExistence type="predicted"/>
<dbReference type="AlphaFoldDB" id="A0A1I7ZNM5"/>
<keyword evidence="1" id="KW-1185">Reference proteome</keyword>
<reference evidence="2" key="1">
    <citation type="submission" date="2016-11" db="UniProtKB">
        <authorList>
            <consortium name="WormBaseParasite"/>
        </authorList>
    </citation>
    <scope>IDENTIFICATION</scope>
</reference>
<evidence type="ECO:0000313" key="1">
    <source>
        <dbReference type="Proteomes" id="UP000095287"/>
    </source>
</evidence>
<dbReference type="WBParaSite" id="L893_g2828.t1">
    <property type="protein sequence ID" value="L893_g2828.t1"/>
    <property type="gene ID" value="L893_g2828"/>
</dbReference>
<evidence type="ECO:0000313" key="2">
    <source>
        <dbReference type="WBParaSite" id="L893_g2828.t1"/>
    </source>
</evidence>
<dbReference type="Proteomes" id="UP000095287">
    <property type="component" value="Unplaced"/>
</dbReference>
<protein>
    <submittedName>
        <fullName evidence="2">PPM-type phosphatase domain-containing protein</fullName>
    </submittedName>
</protein>